<dbReference type="PANTHER" id="PTHR10827:SF98">
    <property type="entry name" value="45 KDA CALCIUM-BINDING PROTEIN"/>
    <property type="match status" value="1"/>
</dbReference>
<dbReference type="SMART" id="SM00054">
    <property type="entry name" value="EFh"/>
    <property type="match status" value="3"/>
</dbReference>
<dbReference type="InterPro" id="IPR018247">
    <property type="entry name" value="EF_Hand_1_Ca_BS"/>
</dbReference>
<gene>
    <name evidence="6" type="ORF">H9L17_13240</name>
</gene>
<dbReference type="SUPFAM" id="SSF47473">
    <property type="entry name" value="EF-hand"/>
    <property type="match status" value="1"/>
</dbReference>
<dbReference type="Proteomes" id="UP000515977">
    <property type="component" value="Chromosome"/>
</dbReference>
<evidence type="ECO:0000256" key="2">
    <source>
        <dbReference type="ARBA" id="ARBA00022737"/>
    </source>
</evidence>
<dbReference type="PROSITE" id="PS50222">
    <property type="entry name" value="EF_HAND_2"/>
    <property type="match status" value="1"/>
</dbReference>
<dbReference type="RefSeq" id="WP_187569894.1">
    <property type="nucleotide sequence ID" value="NZ_CP060711.1"/>
</dbReference>
<keyword evidence="7" id="KW-1185">Reference proteome</keyword>
<dbReference type="KEGG" id="tbv:H9L17_13240"/>
<evidence type="ECO:0000313" key="6">
    <source>
        <dbReference type="EMBL" id="QNN46132.1"/>
    </source>
</evidence>
<feature type="chain" id="PRO_5028799043" evidence="4">
    <location>
        <begin position="23"/>
        <end position="193"/>
    </location>
</feature>
<dbReference type="AlphaFoldDB" id="A0A7G9QS07"/>
<protein>
    <submittedName>
        <fullName evidence="6">EF-hand domain-containing protein</fullName>
    </submittedName>
</protein>
<name>A0A7G9QS07_9GAMM</name>
<dbReference type="EMBL" id="CP060711">
    <property type="protein sequence ID" value="QNN46132.1"/>
    <property type="molecule type" value="Genomic_DNA"/>
</dbReference>
<dbReference type="Pfam" id="PF13499">
    <property type="entry name" value="EF-hand_7"/>
    <property type="match status" value="1"/>
</dbReference>
<dbReference type="PROSITE" id="PS00018">
    <property type="entry name" value="EF_HAND_1"/>
    <property type="match status" value="2"/>
</dbReference>
<evidence type="ECO:0000259" key="5">
    <source>
        <dbReference type="PROSITE" id="PS50222"/>
    </source>
</evidence>
<dbReference type="PANTHER" id="PTHR10827">
    <property type="entry name" value="RETICULOCALBIN"/>
    <property type="match status" value="1"/>
</dbReference>
<evidence type="ECO:0000313" key="7">
    <source>
        <dbReference type="Proteomes" id="UP000515977"/>
    </source>
</evidence>
<feature type="domain" description="EF-hand" evidence="5">
    <location>
        <begin position="137"/>
        <end position="172"/>
    </location>
</feature>
<proteinExistence type="predicted"/>
<feature type="region of interest" description="Disordered" evidence="3">
    <location>
        <begin position="166"/>
        <end position="193"/>
    </location>
</feature>
<evidence type="ECO:0000256" key="4">
    <source>
        <dbReference type="SAM" id="SignalP"/>
    </source>
</evidence>
<dbReference type="GO" id="GO:0005509">
    <property type="term" value="F:calcium ion binding"/>
    <property type="evidence" value="ECO:0007669"/>
    <property type="project" value="InterPro"/>
</dbReference>
<feature type="signal peptide" evidence="4">
    <location>
        <begin position="1"/>
        <end position="22"/>
    </location>
</feature>
<dbReference type="InterPro" id="IPR011992">
    <property type="entry name" value="EF-hand-dom_pair"/>
</dbReference>
<keyword evidence="4" id="KW-0732">Signal</keyword>
<sequence length="193" mass="21022">MKKLHILSLAVAAALASTLAVAQTAAPRTHEKLDANGDGVVTKAEAAKFPKLAERFDQLDKNKDGKLAGDELPMRRAGMRGHDMRGHGGGMRGLDTDHDGRISRAEMQAGEAKWAERFDRMDVNKDGYLDRADMQARMAERRAECFAKADTDKNGQLSRAEFDKMGEACGRPQGRVGRMAHGGPNPGPMPPKR</sequence>
<keyword evidence="2" id="KW-0677">Repeat</keyword>
<keyword evidence="1" id="KW-0479">Metal-binding</keyword>
<reference evidence="6 7" key="1">
    <citation type="submission" date="2020-08" db="EMBL/GenBank/DDBJ databases">
        <title>Genome sequence of Thermomonas brevis KACC 16975T.</title>
        <authorList>
            <person name="Hyun D.-W."/>
            <person name="Bae J.-W."/>
        </authorList>
    </citation>
    <scope>NUCLEOTIDE SEQUENCE [LARGE SCALE GENOMIC DNA]</scope>
    <source>
        <strain evidence="6 7">KACC 16975</strain>
    </source>
</reference>
<accession>A0A7G9QS07</accession>
<dbReference type="Pfam" id="PF13202">
    <property type="entry name" value="EF-hand_5"/>
    <property type="match status" value="3"/>
</dbReference>
<dbReference type="Gene3D" id="1.10.238.10">
    <property type="entry name" value="EF-hand"/>
    <property type="match status" value="3"/>
</dbReference>
<evidence type="ECO:0000256" key="1">
    <source>
        <dbReference type="ARBA" id="ARBA00022723"/>
    </source>
</evidence>
<dbReference type="InterPro" id="IPR002048">
    <property type="entry name" value="EF_hand_dom"/>
</dbReference>
<organism evidence="6 7">
    <name type="scientific">Thermomonas brevis</name>
    <dbReference type="NCBI Taxonomy" id="215691"/>
    <lineage>
        <taxon>Bacteria</taxon>
        <taxon>Pseudomonadati</taxon>
        <taxon>Pseudomonadota</taxon>
        <taxon>Gammaproteobacteria</taxon>
        <taxon>Lysobacterales</taxon>
        <taxon>Lysobacteraceae</taxon>
        <taxon>Thermomonas</taxon>
    </lineage>
</organism>
<evidence type="ECO:0000256" key="3">
    <source>
        <dbReference type="SAM" id="MobiDB-lite"/>
    </source>
</evidence>